<feature type="compositionally biased region" description="Basic and acidic residues" evidence="1">
    <location>
        <begin position="724"/>
        <end position="738"/>
    </location>
</feature>
<dbReference type="PANTHER" id="PTHR32010:SF18">
    <property type="entry name" value="DUF789 FAMILY PROTEIN"/>
    <property type="match status" value="1"/>
</dbReference>
<dbReference type="IntAct" id="A0A1D6LLZ4">
    <property type="interactions" value="6"/>
</dbReference>
<dbReference type="SMR" id="A0A1D6LLZ4"/>
<dbReference type="InterPro" id="IPR008507">
    <property type="entry name" value="DUF789"/>
</dbReference>
<feature type="region of interest" description="Disordered" evidence="1">
    <location>
        <begin position="163"/>
        <end position="188"/>
    </location>
</feature>
<feature type="region of interest" description="Disordered" evidence="1">
    <location>
        <begin position="508"/>
        <end position="569"/>
    </location>
</feature>
<feature type="compositionally biased region" description="Polar residues" evidence="1">
    <location>
        <begin position="686"/>
        <end position="701"/>
    </location>
</feature>
<name>A0A1D6LLZ4_MAIZE</name>
<organism evidence="2">
    <name type="scientific">Zea mays</name>
    <name type="common">Maize</name>
    <dbReference type="NCBI Taxonomy" id="4577"/>
    <lineage>
        <taxon>Eukaryota</taxon>
        <taxon>Viridiplantae</taxon>
        <taxon>Streptophyta</taxon>
        <taxon>Embryophyta</taxon>
        <taxon>Tracheophyta</taxon>
        <taxon>Spermatophyta</taxon>
        <taxon>Magnoliopsida</taxon>
        <taxon>Liliopsida</taxon>
        <taxon>Poales</taxon>
        <taxon>Poaceae</taxon>
        <taxon>PACMAD clade</taxon>
        <taxon>Panicoideae</taxon>
        <taxon>Andropogonodae</taxon>
        <taxon>Andropogoneae</taxon>
        <taxon>Tripsacinae</taxon>
        <taxon>Zea</taxon>
    </lineage>
</organism>
<dbReference type="InParanoid" id="A0A1D6LLZ4"/>
<feature type="compositionally biased region" description="Polar residues" evidence="1">
    <location>
        <begin position="169"/>
        <end position="188"/>
    </location>
</feature>
<protein>
    <submittedName>
        <fullName evidence="2">Uncharacterized protein</fullName>
    </submittedName>
</protein>
<gene>
    <name evidence="2" type="ORF">ZEAMMB73_Zm00001d036343</name>
</gene>
<feature type="region of interest" description="Disordered" evidence="1">
    <location>
        <begin position="226"/>
        <end position="245"/>
    </location>
</feature>
<dbReference type="AlphaFoldDB" id="A0A1D6LLZ4"/>
<dbReference type="PANTHER" id="PTHR32010">
    <property type="entry name" value="PHOTOSYSTEM II STABILITY/ASSEMBLY FACTOR HCF136, CHLOROPLASTIC"/>
    <property type="match status" value="1"/>
</dbReference>
<proteinExistence type="predicted"/>
<feature type="region of interest" description="Disordered" evidence="1">
    <location>
        <begin position="669"/>
        <end position="701"/>
    </location>
</feature>
<feature type="compositionally biased region" description="Basic and acidic residues" evidence="1">
    <location>
        <begin position="549"/>
        <end position="569"/>
    </location>
</feature>
<dbReference type="PaxDb" id="4577-GRMZM2G020912_P02"/>
<evidence type="ECO:0000256" key="1">
    <source>
        <dbReference type="SAM" id="MobiDB-lite"/>
    </source>
</evidence>
<evidence type="ECO:0000313" key="2">
    <source>
        <dbReference type="EMBL" id="AQK80700.1"/>
    </source>
</evidence>
<feature type="compositionally biased region" description="Basic residues" evidence="1">
    <location>
        <begin position="235"/>
        <end position="245"/>
    </location>
</feature>
<dbReference type="ExpressionAtlas" id="A0A1D6LLZ4">
    <property type="expression patterns" value="baseline and differential"/>
</dbReference>
<dbReference type="Pfam" id="PF05623">
    <property type="entry name" value="DUF789"/>
    <property type="match status" value="1"/>
</dbReference>
<sequence>MQIRLHPSSTVNLFLILSRDFRRFPPQFLFRLDSATASGDRDESLRAPQEMPCALEVIDARLQSTSHIQCSRSFDQNIGRRFSKGHLIQKPVAICPENSDTSSTILLFRHDPDWKQAPFLSDTQEVNKVISLSSGALDTDCLELLSEQPRILFCLDQPNEKNMHDQVDSSKPVSNGNTHGGSTFRQSQQRENVCNSLMAVPPCHVVAKKYSRSVATALSLGSDSDILHNGDKLPKRNSRKRGKQCKRTIRKRLNLASETIFEESTYGASPAEVVPTNLLVDKLSETTSSASSLVKTDGRYKEDHVECGIMLNLATLGTDEMDGSGCAGSSYNDAGGRLSSSCVSYLNDKSNTTDSSEFDGSTFTEHGLGEESNSYQKLTCPYVYNPSYATMDSIFSRWNSDNSGNYSVDVEARLTVKDENRHDHSKLGASTGRSNVRMECQLIGSCFSATHAEDTNDPLGIRSYSSKDVTDSCSHTEMVQCSSKSFHFKSGRRNIKSSKTPSYVDLTASNRVRGSNRHKNNGKDSSAVWQKVERNDKMVSKAGHPSDTPVHDKGANEVGKKGVQEDPTRIRAKHNPNKKVCKQKPSNGAVELEPAKGEDALNSCHTFSGPFYTKQAPFLRQQRNSFSKQGSQSLKNYCAPRNGIPKVAKDYLQQEELPMLVLVHAKNTSDKSSSYSSSADEVGLTGVSNNYPTEGNESSQPDIEVAASVSCNLVPDLAPQAASDDFHISDPHSLRPENKGASNSRSSNNLCTDPFAAEAKEARCVKLLTENNSQEPCKWYSAAGHLSQKWVPVGKKETCNGICLDVSANGDDSNLPSERTYKLNLSEHAAADNAAETDYSKMKEVISYVYTAQQRVEDIQLCIGRPIADFENFVYSASPVVHCSSCSVGCKSCLQECVKDGLCLHQTPDITLRTVWQWYEEPSCYGLDVKAQDLWRSKALWNSHCQFTTYFVPYLSAVQLFSQPKRTSGGSIDKESIHRDVTCETSPQLNLPPIFAKLFPKQSVPVNKPSTLRTEDDQQSADGELVFEFFEYEQPYSRRQLFDKVNELIAGAKPSNCQISGDPKNLEASLHDLHPASWYCVAWYPIYRIPDGKFQATFLTYHSLGHWIRRSSSAGGAAVLPVMGLQSYNAKAEWWFEMSKSESEGGQSQASEASEILKERSRTLSEAAAVLSRASVLKNGQMSRNRHPDYEFFLSRS</sequence>
<dbReference type="EMBL" id="CM000782">
    <property type="protein sequence ID" value="AQK80700.1"/>
    <property type="molecule type" value="Genomic_DNA"/>
</dbReference>
<feature type="region of interest" description="Disordered" evidence="1">
    <location>
        <begin position="722"/>
        <end position="748"/>
    </location>
</feature>
<accession>A0A1D6LLZ4</accession>
<reference evidence="2" key="1">
    <citation type="submission" date="2015-12" db="EMBL/GenBank/DDBJ databases">
        <title>Update maize B73 reference genome by single molecule sequencing technologies.</title>
        <authorList>
            <consortium name="Maize Genome Sequencing Project"/>
            <person name="Ware D."/>
        </authorList>
    </citation>
    <scope>NUCLEOTIDE SEQUENCE</scope>
    <source>
        <tissue evidence="2">Seedling</tissue>
    </source>
</reference>